<dbReference type="GO" id="GO:0016787">
    <property type="term" value="F:hydrolase activity"/>
    <property type="evidence" value="ECO:0007669"/>
    <property type="project" value="UniProtKB-KW"/>
</dbReference>
<dbReference type="EMBL" id="BAABKX010000018">
    <property type="protein sequence ID" value="GAA5060423.1"/>
    <property type="molecule type" value="Genomic_DNA"/>
</dbReference>
<reference evidence="1 2" key="1">
    <citation type="journal article" date="2019" name="Int. J. Syst. Evol. Microbiol.">
        <title>The Global Catalogue of Microorganisms (GCM) 10K type strain sequencing project: providing services to taxonomists for standard genome sequencing and annotation.</title>
        <authorList>
            <consortium name="The Broad Institute Genomics Platform"/>
            <consortium name="The Broad Institute Genome Sequencing Center for Infectious Disease"/>
            <person name="Wu L."/>
            <person name="Ma J."/>
        </authorList>
    </citation>
    <scope>NUCLEOTIDE SEQUENCE [LARGE SCALE GENOMIC DNA]</scope>
    <source>
        <strain evidence="1 2">JCM 17504</strain>
    </source>
</reference>
<evidence type="ECO:0000313" key="2">
    <source>
        <dbReference type="Proteomes" id="UP001501729"/>
    </source>
</evidence>
<dbReference type="RefSeq" id="WP_227773393.1">
    <property type="nucleotide sequence ID" value="NZ_BAABKX010000018.1"/>
</dbReference>
<evidence type="ECO:0000313" key="1">
    <source>
        <dbReference type="EMBL" id="GAA5060423.1"/>
    </source>
</evidence>
<accession>A0AAV3UNH9</accession>
<organism evidence="1 2">
    <name type="scientific">Haladaptatus pallidirubidus</name>
    <dbReference type="NCBI Taxonomy" id="1008152"/>
    <lineage>
        <taxon>Archaea</taxon>
        <taxon>Methanobacteriati</taxon>
        <taxon>Methanobacteriota</taxon>
        <taxon>Stenosarchaea group</taxon>
        <taxon>Halobacteria</taxon>
        <taxon>Halobacteriales</taxon>
        <taxon>Haladaptataceae</taxon>
        <taxon>Haladaptatus</taxon>
    </lineage>
</organism>
<dbReference type="PANTHER" id="PTHR15394:SF3">
    <property type="entry name" value="SERINE HYDROLASE RBBP9"/>
    <property type="match status" value="1"/>
</dbReference>
<dbReference type="InterPro" id="IPR010662">
    <property type="entry name" value="RBBP9/YdeN"/>
</dbReference>
<gene>
    <name evidence="1" type="ORF">GCM10025751_45550</name>
</gene>
<keyword evidence="2" id="KW-1185">Reference proteome</keyword>
<dbReference type="Proteomes" id="UP001501729">
    <property type="component" value="Unassembled WGS sequence"/>
</dbReference>
<name>A0AAV3UNH9_9EURY</name>
<dbReference type="AlphaFoldDB" id="A0AAV3UNH9"/>
<dbReference type="Pfam" id="PF06821">
    <property type="entry name" value="Ser_hydrolase"/>
    <property type="match status" value="1"/>
</dbReference>
<sequence length="187" mass="21217">MEQQVLFIHGAGGYEEDKKLAVNLQDVLGAAYKVQYPRMPNEDHLGYEAWKQQIVTELAALDDEVILLGHSLGGSILLKCLSEEKMDVPIAGLFLIALPFWGTEGWQVSEYELEKNVASKLPSELPMFFYHNRDDEIVPFSHLVLYAEKLPQATIHEYDTGGHQFNNDLSDVARDIKRLEKKNSSVR</sequence>
<keyword evidence="1" id="KW-0378">Hydrolase</keyword>
<dbReference type="Gene3D" id="3.40.50.1820">
    <property type="entry name" value="alpha/beta hydrolase"/>
    <property type="match status" value="1"/>
</dbReference>
<dbReference type="GeneID" id="68613583"/>
<protein>
    <submittedName>
        <fullName evidence="1">Alpha/beta fold hydrolase</fullName>
    </submittedName>
</protein>
<dbReference type="SUPFAM" id="SSF53474">
    <property type="entry name" value="alpha/beta-Hydrolases"/>
    <property type="match status" value="1"/>
</dbReference>
<dbReference type="PANTHER" id="PTHR15394">
    <property type="entry name" value="SERINE HYDROLASE RBBP9"/>
    <property type="match status" value="1"/>
</dbReference>
<dbReference type="InterPro" id="IPR029058">
    <property type="entry name" value="AB_hydrolase_fold"/>
</dbReference>
<proteinExistence type="predicted"/>
<comment type="caution">
    <text evidence="1">The sequence shown here is derived from an EMBL/GenBank/DDBJ whole genome shotgun (WGS) entry which is preliminary data.</text>
</comment>